<feature type="domain" description="AMP-binding enzyme C-terminal" evidence="4">
    <location>
        <begin position="466"/>
        <end position="543"/>
    </location>
</feature>
<dbReference type="InterPro" id="IPR042099">
    <property type="entry name" value="ANL_N_sf"/>
</dbReference>
<keyword evidence="2 5" id="KW-0436">Ligase</keyword>
<feature type="domain" description="AMP-dependent synthetase/ligase" evidence="3">
    <location>
        <begin position="29"/>
        <end position="415"/>
    </location>
</feature>
<evidence type="ECO:0000313" key="5">
    <source>
        <dbReference type="EMBL" id="WKD51525.1"/>
    </source>
</evidence>
<proteinExistence type="inferred from homology"/>
<dbReference type="PANTHER" id="PTHR43201:SF5">
    <property type="entry name" value="MEDIUM-CHAIN ACYL-COA LIGASE ACSF2, MITOCHONDRIAL"/>
    <property type="match status" value="1"/>
</dbReference>
<dbReference type="InterPro" id="IPR025110">
    <property type="entry name" value="AMP-bd_C"/>
</dbReference>
<reference evidence="5 6" key="1">
    <citation type="submission" date="2022-05" db="EMBL/GenBank/DDBJ databases">
        <title>Microbulbifer sp. nov., isolated from sponge.</title>
        <authorList>
            <person name="Gao L."/>
        </authorList>
    </citation>
    <scope>NUCLEOTIDE SEQUENCE [LARGE SCALE GENOMIC DNA]</scope>
    <source>
        <strain evidence="5 6">MI-G</strain>
    </source>
</reference>
<dbReference type="InterPro" id="IPR020845">
    <property type="entry name" value="AMP-binding_CS"/>
</dbReference>
<gene>
    <name evidence="5" type="ORF">M8T91_08930</name>
</gene>
<sequence>MITSSRQKIEEYEGRGLWQGVKLHDLLLERAARQPDLLALVDQPSRQQLVGSEPQRLTFAELQRASAHLAHRLLEQGVGFEDRVIVQLPNIVELVICYLAISRIGAIISPIPVQYGQHELDHIAKVLDARAYIAVKTLKGKPFGSLMAKTLGSHLSVLVLDENLHIDYGDDTQARRHLQKHEAANPWDANHIFTLCWTSGTTGMPKGVPRSHNMWLSVALNCIEAGDYRPGDVLLNPFPLVNMASVSAFLYPFALSGCTLVLHQPFEPEVFLQQLQNESVSFTLAPPSLLNRLAKNETLWGQFDFSALRAIGSGSAPLSPWMIEKFEGAYGIGVVNYYGSNEGISLVSRPEDIPEPSVRACMFPRFGAAGLTWPSRASKSIWTKVVDVKTGEEITEAGVAGELAVKGPTVFDGYWRADSVEVFTKDGYFLTGDLVEICGDGNRFYRIAGRCKDIINRGGMKISPSEIDVLLEGLPGTIDVAVCSYADADLGERICACVVPSDGTNAPKLDKLVDYLCEKGIARIKLPERLELFSQLPRNPLGKVQRFVLQQWVGERIAAGACAHTDQEEL</sequence>
<dbReference type="SUPFAM" id="SSF56801">
    <property type="entry name" value="Acetyl-CoA synthetase-like"/>
    <property type="match status" value="1"/>
</dbReference>
<dbReference type="RefSeq" id="WP_301418878.1">
    <property type="nucleotide sequence ID" value="NZ_CP098023.1"/>
</dbReference>
<accession>A0ABY9EF11</accession>
<dbReference type="Proteomes" id="UP001321520">
    <property type="component" value="Chromosome"/>
</dbReference>
<dbReference type="InterPro" id="IPR000873">
    <property type="entry name" value="AMP-dep_synth/lig_dom"/>
</dbReference>
<protein>
    <submittedName>
        <fullName evidence="5">Acyl--CoA ligase</fullName>
    </submittedName>
</protein>
<dbReference type="EMBL" id="CP098023">
    <property type="protein sequence ID" value="WKD51525.1"/>
    <property type="molecule type" value="Genomic_DNA"/>
</dbReference>
<dbReference type="Gene3D" id="3.30.300.30">
    <property type="match status" value="1"/>
</dbReference>
<dbReference type="Gene3D" id="3.40.50.12780">
    <property type="entry name" value="N-terminal domain of ligase-like"/>
    <property type="match status" value="1"/>
</dbReference>
<dbReference type="GO" id="GO:0016874">
    <property type="term" value="F:ligase activity"/>
    <property type="evidence" value="ECO:0007669"/>
    <property type="project" value="UniProtKB-KW"/>
</dbReference>
<dbReference type="Pfam" id="PF00501">
    <property type="entry name" value="AMP-binding"/>
    <property type="match status" value="1"/>
</dbReference>
<dbReference type="Pfam" id="PF13193">
    <property type="entry name" value="AMP-binding_C"/>
    <property type="match status" value="1"/>
</dbReference>
<organism evidence="5 6">
    <name type="scientific">Microbulbifer spongiae</name>
    <dbReference type="NCBI Taxonomy" id="2944933"/>
    <lineage>
        <taxon>Bacteria</taxon>
        <taxon>Pseudomonadati</taxon>
        <taxon>Pseudomonadota</taxon>
        <taxon>Gammaproteobacteria</taxon>
        <taxon>Cellvibrionales</taxon>
        <taxon>Microbulbiferaceae</taxon>
        <taxon>Microbulbifer</taxon>
    </lineage>
</organism>
<comment type="similarity">
    <text evidence="1">Belongs to the ATP-dependent AMP-binding enzyme family.</text>
</comment>
<evidence type="ECO:0000259" key="3">
    <source>
        <dbReference type="Pfam" id="PF00501"/>
    </source>
</evidence>
<keyword evidence="6" id="KW-1185">Reference proteome</keyword>
<evidence type="ECO:0000259" key="4">
    <source>
        <dbReference type="Pfam" id="PF13193"/>
    </source>
</evidence>
<name>A0ABY9EF11_9GAMM</name>
<dbReference type="CDD" id="cd04433">
    <property type="entry name" value="AFD_class_I"/>
    <property type="match status" value="1"/>
</dbReference>
<dbReference type="InterPro" id="IPR045851">
    <property type="entry name" value="AMP-bd_C_sf"/>
</dbReference>
<evidence type="ECO:0000256" key="1">
    <source>
        <dbReference type="ARBA" id="ARBA00006432"/>
    </source>
</evidence>
<dbReference type="PANTHER" id="PTHR43201">
    <property type="entry name" value="ACYL-COA SYNTHETASE"/>
    <property type="match status" value="1"/>
</dbReference>
<evidence type="ECO:0000256" key="2">
    <source>
        <dbReference type="ARBA" id="ARBA00022598"/>
    </source>
</evidence>
<evidence type="ECO:0000313" key="6">
    <source>
        <dbReference type="Proteomes" id="UP001321520"/>
    </source>
</evidence>
<dbReference type="PROSITE" id="PS00455">
    <property type="entry name" value="AMP_BINDING"/>
    <property type="match status" value="1"/>
</dbReference>